<accession>A0A7D5NZH5</accession>
<keyword evidence="2" id="KW-1133">Transmembrane helix</keyword>
<keyword evidence="1" id="KW-0732">Signal</keyword>
<dbReference type="Gene3D" id="2.60.40.1240">
    <property type="match status" value="1"/>
</dbReference>
<name>A0A7D5NZH5_9EURY</name>
<dbReference type="RefSeq" id="WP_179911232.1">
    <property type="nucleotide sequence ID" value="NZ_CP058910.1"/>
</dbReference>
<evidence type="ECO:0000313" key="3">
    <source>
        <dbReference type="EMBL" id="QLH77303.1"/>
    </source>
</evidence>
<dbReference type="OrthoDB" id="381522at2157"/>
<dbReference type="InterPro" id="IPR029050">
    <property type="entry name" value="Immunoprotect_excell_Ig-like"/>
</dbReference>
<reference evidence="3 4" key="1">
    <citation type="submission" date="2020-07" db="EMBL/GenBank/DDBJ databases">
        <title>Halosimplex pelagicum sp. nov. and Halosimplex rubrum sp. nov., isolated from salted brown alga Laminaria, and emended description of the genus Halosimplex.</title>
        <authorList>
            <person name="Cui H."/>
        </authorList>
    </citation>
    <scope>NUCLEOTIDE SEQUENCE [LARGE SCALE GENOMIC DNA]</scope>
    <source>
        <strain evidence="3 4">R27</strain>
    </source>
</reference>
<evidence type="ECO:0000313" key="4">
    <source>
        <dbReference type="Proteomes" id="UP000509667"/>
    </source>
</evidence>
<dbReference type="AlphaFoldDB" id="A0A7D5NZH5"/>
<keyword evidence="4" id="KW-1185">Reference proteome</keyword>
<evidence type="ECO:0008006" key="5">
    <source>
        <dbReference type="Google" id="ProtNLM"/>
    </source>
</evidence>
<protein>
    <recommendedName>
        <fullName evidence="5">DUF4352 domain-containing protein</fullName>
    </recommendedName>
</protein>
<sequence>MNGRAVLAWVTGVLLTLLGLVFLVGAPPVGVVVLLVGLYVLPPVNRRVEIDISPSWAVSWTAGVLLFLFALVIVHLVPLAGAVAAVGGLFALPPVRRQVTSRTGRELGRGAVVGVVLLAAVGAGGTAALALETDETLGTDTKVHDVGERFVVDEDDTDLAVTVQGVNRTYSLDRPEAVVVGSPEEVYLVVTVRIENVGDEHVPLRESTLLAVSADDERSYQMHEGTDDIREGGPYRAPGLELSPTTSGPRLDGGEEITRTIAFRVDRDRTYLLTNQATGPYSGADRHYVPLGDV</sequence>
<dbReference type="Proteomes" id="UP000509667">
    <property type="component" value="Chromosome"/>
</dbReference>
<feature type="transmembrane region" description="Helical" evidence="2">
    <location>
        <begin position="60"/>
        <end position="90"/>
    </location>
</feature>
<evidence type="ECO:0000256" key="1">
    <source>
        <dbReference type="ARBA" id="ARBA00022729"/>
    </source>
</evidence>
<dbReference type="KEGG" id="hrr:HZS55_08355"/>
<keyword evidence="2" id="KW-0812">Transmembrane</keyword>
<proteinExistence type="predicted"/>
<organism evidence="3 4">
    <name type="scientific">Halosimplex rubrum</name>
    <dbReference type="NCBI Taxonomy" id="869889"/>
    <lineage>
        <taxon>Archaea</taxon>
        <taxon>Methanobacteriati</taxon>
        <taxon>Methanobacteriota</taxon>
        <taxon>Stenosarchaea group</taxon>
        <taxon>Halobacteria</taxon>
        <taxon>Halobacteriales</taxon>
        <taxon>Haloarculaceae</taxon>
        <taxon>Halosimplex</taxon>
    </lineage>
</organism>
<dbReference type="GeneID" id="56077868"/>
<feature type="transmembrane region" description="Helical" evidence="2">
    <location>
        <begin position="111"/>
        <end position="131"/>
    </location>
</feature>
<dbReference type="EMBL" id="CP058910">
    <property type="protein sequence ID" value="QLH77303.1"/>
    <property type="molecule type" value="Genomic_DNA"/>
</dbReference>
<feature type="transmembrane region" description="Helical" evidence="2">
    <location>
        <begin position="7"/>
        <end position="40"/>
    </location>
</feature>
<gene>
    <name evidence="3" type="ORF">HZS55_08355</name>
</gene>
<keyword evidence="2" id="KW-0472">Membrane</keyword>
<evidence type="ECO:0000256" key="2">
    <source>
        <dbReference type="SAM" id="Phobius"/>
    </source>
</evidence>